<dbReference type="GO" id="GO:0004029">
    <property type="term" value="F:aldehyde dehydrogenase (NAD+) activity"/>
    <property type="evidence" value="ECO:0007669"/>
    <property type="project" value="TreeGrafter"/>
</dbReference>
<proteinExistence type="inferred from homology"/>
<reference evidence="9" key="5">
    <citation type="journal article" date="2004" name="J. Steroid Biochem. Mol. Biol.">
        <title>The genes encoding the hydroxylase of 3-hydroxy-9,10-secoandrosta-1,3,5(10)-triene-9,17-dione in steroid degradation in Comamonas testosteroni TA441.</title>
        <authorList>
            <person name="Horinouchi M."/>
            <person name="Hayashi T."/>
            <person name="Kudo T."/>
        </authorList>
    </citation>
    <scope>NUCLEOTIDE SEQUENCE</scope>
    <source>
        <strain evidence="9">T441</strain>
    </source>
</reference>
<reference evidence="9" key="3">
    <citation type="journal article" date="2003" name="Appl. Environ. Microbiol.">
        <title>A new bacterial steroid degradation gene cluster in Comamonas testosteroni TA441 which consists of aromatic-compound degradation genes for seco-steroids and 3-ketosteroid dehydrogenase genes.</title>
        <authorList>
            <person name="Horinouchi M."/>
            <person name="Hayashi T."/>
            <person name="Yamamoto T."/>
            <person name="Kudo T."/>
        </authorList>
    </citation>
    <scope>NUCLEOTIDE SEQUENCE</scope>
    <source>
        <strain evidence="9">T441</strain>
    </source>
</reference>
<dbReference type="InterPro" id="IPR016161">
    <property type="entry name" value="Ald_DH/histidinol_DH"/>
</dbReference>
<reference evidence="9" key="7">
    <citation type="journal article" date="2006" name="J. Steroid Biochem. Mol. Biol.">
        <title>ORF18-disrupted mutant of Comamonas testosteroni TA441 accumulates significant amounts of 9,17-dioxo-1,2,3,4,10,19-hexanorandrostan-5-oic acid and its derivatives after incubation with steroids.</title>
        <authorList>
            <person name="Horinouchi M."/>
            <person name="Hayashi T."/>
            <person name="Koshino H."/>
            <person name="Kudo T."/>
        </authorList>
    </citation>
    <scope>NUCLEOTIDE SEQUENCE</scope>
    <source>
        <strain evidence="9">T441</strain>
    </source>
</reference>
<dbReference type="PANTHER" id="PTHR43570">
    <property type="entry name" value="ALDEHYDE DEHYDROGENASE"/>
    <property type="match status" value="1"/>
</dbReference>
<reference evidence="9" key="12">
    <citation type="journal article" date="2014" name="J. Steroid Biochem. Mol. Biol.">
        <title>Identification of 9?-hydroxy-17-oxo-1,2,3,4,10,19-hexanorandrost-6-en-5-oic acid and ?-oxidation products of the C-17 side chain in cholic acid degradation by Comamonas testosteroni TA441.</title>
        <authorList>
            <person name="Horinouchi M."/>
            <person name="Hayashi T."/>
            <person name="Koshino H."/>
            <person name="Malon M."/>
            <person name="Hirota H."/>
            <person name="Kudo T."/>
        </authorList>
    </citation>
    <scope>NUCLEOTIDE SEQUENCE</scope>
    <source>
        <strain evidence="9">T441</strain>
    </source>
</reference>
<comment type="similarity">
    <text evidence="1 4 7">Belongs to the aldehyde dehydrogenase family.</text>
</comment>
<reference evidence="9" key="11">
    <citation type="journal article" date="2014" name="J. Bacteriol.">
        <title>Identification of 9?-hydroxy-17-oxo-1,2,3,4,10,19-hexanorandrostan-5-oic acid in steroid degradation by Comamonas testosteroni TA441 and its conversion to the corresponding 6-en-5-oyl coenzyme A (CoA) involving open reading frame 28 (ORF28)- and ORF30-encoded acyl-CoA dehydrogenases.</title>
        <authorList>
            <person name="Horinouchi M."/>
            <person name="Hayashi T."/>
            <person name="Koshino H."/>
            <person name="Malon M."/>
            <person name="Hirota H."/>
            <person name="Kudo T."/>
        </authorList>
    </citation>
    <scope>NUCLEOTIDE SEQUENCE</scope>
    <source>
        <strain evidence="9">T441</strain>
    </source>
</reference>
<dbReference type="Pfam" id="PF00171">
    <property type="entry name" value="Aldedh"/>
    <property type="match status" value="1"/>
</dbReference>
<keyword evidence="3" id="KW-0520">NAD</keyword>
<name>A0A0A8IE52_COMTE</name>
<dbReference type="CDD" id="cd07133">
    <property type="entry name" value="ALDH_CALDH_CalB"/>
    <property type="match status" value="1"/>
</dbReference>
<reference evidence="9" key="2">
    <citation type="journal article" date="2003" name="Appl. Environ. Microbiol.">
        <title>Gene encoding the hydrolase for the product of the meta-cleavage reaction in testosterone degradation by Comamonas testosteroni.</title>
        <authorList>
            <person name="Horinouchi M."/>
            <person name="Hayashi T."/>
            <person name="Koshino H."/>
            <person name="Yamamoto T."/>
            <person name="Kudo T."/>
        </authorList>
    </citation>
    <scope>NUCLEOTIDE SEQUENCE</scope>
    <source>
        <strain evidence="9">T441</strain>
    </source>
</reference>
<evidence type="ECO:0000256" key="5">
    <source>
        <dbReference type="PIRSR" id="PIRSR036492-1"/>
    </source>
</evidence>
<reference evidence="9" key="1">
    <citation type="journal article" date="2001" name="Microbiology">
        <title>Meta-cleavage enzyme gene tesB is necessary for testosterone degradation in Comamonas testosteroni TA441.</title>
        <authorList>
            <person name="Horinouchi M."/>
            <person name="Hayashi T."/>
            <person name="Taguchi K."/>
            <person name="Arai H."/>
            <person name="Kudo T."/>
        </authorList>
    </citation>
    <scope>NUCLEOTIDE SEQUENCE</scope>
    <source>
        <strain evidence="9">T441</strain>
    </source>
</reference>
<dbReference type="InterPro" id="IPR029510">
    <property type="entry name" value="Ald_DH_CS_GLU"/>
</dbReference>
<evidence type="ECO:0000259" key="8">
    <source>
        <dbReference type="Pfam" id="PF00171"/>
    </source>
</evidence>
<protein>
    <recommendedName>
        <fullName evidence="4">Aldehyde dehydrogenase</fullName>
    </recommendedName>
</protein>
<dbReference type="InterPro" id="IPR012394">
    <property type="entry name" value="Aldehyde_DH_NAD(P)"/>
</dbReference>
<accession>A0A0A8IE52</accession>
<reference evidence="9" key="8">
    <citation type="journal article" date="2008" name="J. Bacteriol.">
        <title>Identification of genes involved in inversion of stereochemistry of a C-12 hydroxyl group in the catabolism of cholic acid by Comamonas testosteroni TA441.</title>
        <authorList>
            <person name="Horinouchi M."/>
            <person name="Hayashi T."/>
            <person name="Koshino H."/>
            <person name="Malon M."/>
            <person name="Yamamoto T."/>
            <person name="Kudo T."/>
        </authorList>
    </citation>
    <scope>NUCLEOTIDE SEQUENCE</scope>
    <source>
        <strain evidence="9">T441</strain>
    </source>
</reference>
<dbReference type="Gene3D" id="3.40.309.10">
    <property type="entry name" value="Aldehyde Dehydrogenase, Chain A, domain 2"/>
    <property type="match status" value="1"/>
</dbReference>
<reference evidence="9" key="4">
    <citation type="journal article" date="2004" name="Biochem. Biophys. Res. Commun.">
        <title>Steroid degradation gene cluster of Comamonas testosteroni consisting of 18 putative genes from meta-cleavage enzyme gene tesB to regulator gene tesR.</title>
        <authorList>
            <person name="Horinouchi M."/>
            <person name="Kurita T."/>
            <person name="Yamamoto T."/>
            <person name="Hatori E."/>
            <person name="Hayashi T."/>
            <person name="Kudo T."/>
        </authorList>
    </citation>
    <scope>NUCLEOTIDE SEQUENCE</scope>
    <source>
        <strain evidence="9">T441</strain>
    </source>
</reference>
<evidence type="ECO:0000256" key="7">
    <source>
        <dbReference type="RuleBase" id="RU003345"/>
    </source>
</evidence>
<feature type="active site" evidence="5 6">
    <location>
        <position position="261"/>
    </location>
</feature>
<dbReference type="EMBL" id="LC010134">
    <property type="protein sequence ID" value="BAP91368.1"/>
    <property type="molecule type" value="Genomic_DNA"/>
</dbReference>
<evidence type="ECO:0000256" key="4">
    <source>
        <dbReference type="PIRNR" id="PIRNR036492"/>
    </source>
</evidence>
<dbReference type="PIRSF" id="PIRSF036492">
    <property type="entry name" value="ALDH"/>
    <property type="match status" value="1"/>
</dbReference>
<dbReference type="PROSITE" id="PS00687">
    <property type="entry name" value="ALDEHYDE_DEHYDR_GLU"/>
    <property type="match status" value="1"/>
</dbReference>
<keyword evidence="2 4" id="KW-0560">Oxidoreductase</keyword>
<feature type="active site" evidence="5">
    <location>
        <position position="295"/>
    </location>
</feature>
<reference evidence="9" key="6">
    <citation type="journal article" date="2005" name="Appl. Environ. Microbiol.">
        <title>Identification of 9,17-dioxo-1,2,3,4,10,19-hexanorandrostan-5-oic acid, 4-hydroxy-2-oxohexanoic acid, and 2-hydroxyhexa-2,4-dienoic acid and related enzymes involved in testosterone degradation in Comamonas testosteroni TA441.</title>
        <authorList>
            <person name="Horinouchi M."/>
            <person name="Hayashi T."/>
            <person name="Koshino H."/>
            <person name="Kurita T."/>
            <person name="Kudo T."/>
        </authorList>
    </citation>
    <scope>NUCLEOTIDE SEQUENCE</scope>
    <source>
        <strain evidence="9">T441</strain>
    </source>
</reference>
<dbReference type="AlphaFoldDB" id="A0A0A8IE52"/>
<feature type="domain" description="Aldehyde dehydrogenase" evidence="8">
    <location>
        <begin position="55"/>
        <end position="484"/>
    </location>
</feature>
<reference evidence="9" key="10">
    <citation type="journal article" date="2012" name="J. Steroid Biochem. Mol. Biol.">
        <title>Steroid degradation in Comamonas testosteroni.</title>
        <authorList>
            <person name="Horinouchi M."/>
            <person name="Hayashi T."/>
            <person name="Kudo T."/>
        </authorList>
    </citation>
    <scope>NUCLEOTIDE SEQUENCE</scope>
    <source>
        <strain evidence="9">T441</strain>
    </source>
</reference>
<dbReference type="InterPro" id="IPR016162">
    <property type="entry name" value="Ald_DH_N"/>
</dbReference>
<dbReference type="GO" id="GO:0005737">
    <property type="term" value="C:cytoplasm"/>
    <property type="evidence" value="ECO:0007669"/>
    <property type="project" value="TreeGrafter"/>
</dbReference>
<evidence type="ECO:0000256" key="3">
    <source>
        <dbReference type="ARBA" id="ARBA00023027"/>
    </source>
</evidence>
<evidence type="ECO:0000256" key="6">
    <source>
        <dbReference type="PROSITE-ProRule" id="PRU10007"/>
    </source>
</evidence>
<dbReference type="Gene3D" id="3.40.605.10">
    <property type="entry name" value="Aldehyde Dehydrogenase, Chain A, domain 1"/>
    <property type="match status" value="1"/>
</dbReference>
<sequence length="516" mass="55878">MRCIVRGAQGYAIVFLDDDREIRRSEHVPSVHGFQEKYRGDKMTQTNSSIGIRQLLDMQKQAFIEEAAVSADVRMQRIQQVIDMLVEHKEELCQAMGEDFGGRPAVFSLANDILGSLSSLKHARDHLRDWLGDSERPSVKPFDMFGATAWVKYQPKGVIGIIGTWNAPLFTLLSPLACAFAAGNRAVLKPSEIAPRTAQVLAEAVAKRFDPQVLAVVQGGPEVAAAFAEQPWNHLVFTGSTSVGKLIMAAAARNLVPVTLELGGKSPVLVGDSADIANAAERIAVGKSLNSGQLCVSPDVVWVHESRLQALADGIASQYQALYPSVTGNADMTPVINERHHARVKAYVDDAKARGLTVLEVGAAQAGADRRLPLALVVNPPAEAEISQHEIFGPAVVLRSFLNIRDAVAAINAGERPLALYYFGNDETEQNWVLDNTLSGGVSINDVVMHPALEDAPFGGVGASGMGHYHGREGFLEFSHARSVYKAGNHDPRREWGMLPPYNPQFEQMLQAAVTP</sequence>
<reference evidence="9" key="9">
    <citation type="journal article" date="2010" name="J. Steroid Biochem. Mol. Biol.">
        <title>Steroid degradation genes in Comamonas testosteroni TA441: Isolation of genes encoding a ?4(5)-isomerase and 3?- and 3?-dehydrogenases and evidence for a 100 kb steroid degradation gene hot spot.</title>
        <authorList>
            <person name="Horinouchi M."/>
            <person name="Kurita T."/>
            <person name="Hayashi T."/>
            <person name="Kudo T."/>
        </authorList>
    </citation>
    <scope>NUCLEOTIDE SEQUENCE</scope>
    <source>
        <strain evidence="9">T441</strain>
    </source>
</reference>
<dbReference type="GO" id="GO:0006081">
    <property type="term" value="P:aldehyde metabolic process"/>
    <property type="evidence" value="ECO:0007669"/>
    <property type="project" value="InterPro"/>
</dbReference>
<dbReference type="SUPFAM" id="SSF53720">
    <property type="entry name" value="ALDH-like"/>
    <property type="match status" value="1"/>
</dbReference>
<dbReference type="InterPro" id="IPR016163">
    <property type="entry name" value="Ald_DH_C"/>
</dbReference>
<dbReference type="InterPro" id="IPR015590">
    <property type="entry name" value="Aldehyde_DH_dom"/>
</dbReference>
<evidence type="ECO:0000313" key="9">
    <source>
        <dbReference type="EMBL" id="BAP91368.1"/>
    </source>
</evidence>
<evidence type="ECO:0000256" key="2">
    <source>
        <dbReference type="ARBA" id="ARBA00023002"/>
    </source>
</evidence>
<evidence type="ECO:0000256" key="1">
    <source>
        <dbReference type="ARBA" id="ARBA00009986"/>
    </source>
</evidence>
<organism evidence="9">
    <name type="scientific">Comamonas testosteroni</name>
    <name type="common">Pseudomonas testosteroni</name>
    <dbReference type="NCBI Taxonomy" id="285"/>
    <lineage>
        <taxon>Bacteria</taxon>
        <taxon>Pseudomonadati</taxon>
        <taxon>Pseudomonadota</taxon>
        <taxon>Betaproteobacteria</taxon>
        <taxon>Burkholderiales</taxon>
        <taxon>Comamonadaceae</taxon>
        <taxon>Comamonas</taxon>
    </lineage>
</organism>
<dbReference type="PANTHER" id="PTHR43570:SF20">
    <property type="entry name" value="ALDEHYDE DEHYDROGENASE ALDX-RELATED"/>
    <property type="match status" value="1"/>
</dbReference>